<organism evidence="2 3">
    <name type="scientific">Thanatephorus cucumeris (strain AG1-IA)</name>
    <name type="common">Rice sheath blight fungus</name>
    <name type="synonym">Rhizoctonia solani</name>
    <dbReference type="NCBI Taxonomy" id="983506"/>
    <lineage>
        <taxon>Eukaryota</taxon>
        <taxon>Fungi</taxon>
        <taxon>Dikarya</taxon>
        <taxon>Basidiomycota</taxon>
        <taxon>Agaricomycotina</taxon>
        <taxon>Agaricomycetes</taxon>
        <taxon>Cantharellales</taxon>
        <taxon>Ceratobasidiaceae</taxon>
        <taxon>Rhizoctonia</taxon>
        <taxon>Rhizoctonia solani AG-1</taxon>
    </lineage>
</organism>
<reference evidence="2 3" key="1">
    <citation type="journal article" date="2013" name="Nat. Commun.">
        <title>The evolution and pathogenic mechanisms of the rice sheath blight pathogen.</title>
        <authorList>
            <person name="Zheng A."/>
            <person name="Lin R."/>
            <person name="Xu L."/>
            <person name="Qin P."/>
            <person name="Tang C."/>
            <person name="Ai P."/>
            <person name="Zhang D."/>
            <person name="Liu Y."/>
            <person name="Sun Z."/>
            <person name="Feng H."/>
            <person name="Wang Y."/>
            <person name="Chen Y."/>
            <person name="Liang X."/>
            <person name="Fu R."/>
            <person name="Li Q."/>
            <person name="Zhang J."/>
            <person name="Yu X."/>
            <person name="Xie Z."/>
            <person name="Ding L."/>
            <person name="Guan P."/>
            <person name="Tang J."/>
            <person name="Liang Y."/>
            <person name="Wang S."/>
            <person name="Deng Q."/>
            <person name="Li S."/>
            <person name="Zhu J."/>
            <person name="Wang L."/>
            <person name="Liu H."/>
            <person name="Li P."/>
        </authorList>
    </citation>
    <scope>NUCLEOTIDE SEQUENCE [LARGE SCALE GENOMIC DNA]</scope>
    <source>
        <strain evidence="3">AG-1 IA</strain>
    </source>
</reference>
<proteinExistence type="predicted"/>
<feature type="region of interest" description="Disordered" evidence="1">
    <location>
        <begin position="1"/>
        <end position="35"/>
    </location>
</feature>
<dbReference type="EMBL" id="AFRT01001117">
    <property type="protein sequence ID" value="ELU41163.1"/>
    <property type="molecule type" value="Genomic_DNA"/>
</dbReference>
<evidence type="ECO:0000256" key="1">
    <source>
        <dbReference type="SAM" id="MobiDB-lite"/>
    </source>
</evidence>
<name>L8WWJ9_THACA</name>
<keyword evidence="3" id="KW-1185">Reference proteome</keyword>
<evidence type="ECO:0000313" key="3">
    <source>
        <dbReference type="Proteomes" id="UP000011668"/>
    </source>
</evidence>
<gene>
    <name evidence="2" type="ORF">AG1IA_04806</name>
</gene>
<dbReference type="Proteomes" id="UP000011668">
    <property type="component" value="Unassembled WGS sequence"/>
</dbReference>
<sequence>MRSRVPLGMTSSSTCPRPPRFVSRQPARYLAQNAR</sequence>
<comment type="caution">
    <text evidence="2">The sequence shown here is derived from an EMBL/GenBank/DDBJ whole genome shotgun (WGS) entry which is preliminary data.</text>
</comment>
<evidence type="ECO:0000313" key="2">
    <source>
        <dbReference type="EMBL" id="ELU41163.1"/>
    </source>
</evidence>
<protein>
    <submittedName>
        <fullName evidence="2">Uncharacterized protein</fullName>
    </submittedName>
</protein>
<dbReference type="HOGENOM" id="CLU_3368770_0_0_1"/>
<dbReference type="AlphaFoldDB" id="L8WWJ9"/>
<accession>L8WWJ9</accession>